<reference evidence="1 2" key="1">
    <citation type="submission" date="2020-08" db="EMBL/GenBank/DDBJ databases">
        <title>Genome public.</title>
        <authorList>
            <person name="Liu C."/>
            <person name="Sun Q."/>
        </authorList>
    </citation>
    <scope>NUCLEOTIDE SEQUENCE [LARGE SCALE GENOMIC DNA]</scope>
    <source>
        <strain evidence="1 2">NSJ-7</strain>
    </source>
</reference>
<evidence type="ECO:0000313" key="2">
    <source>
        <dbReference type="Proteomes" id="UP000635828"/>
    </source>
</evidence>
<dbReference type="Proteomes" id="UP000635828">
    <property type="component" value="Unassembled WGS sequence"/>
</dbReference>
<organism evidence="1 2">
    <name type="scientific">Anaerostipes hominis</name>
    <name type="common">ex Liu et al. 2021</name>
    <dbReference type="NCBI Taxonomy" id="2763018"/>
    <lineage>
        <taxon>Bacteria</taxon>
        <taxon>Bacillati</taxon>
        <taxon>Bacillota</taxon>
        <taxon>Clostridia</taxon>
        <taxon>Lachnospirales</taxon>
        <taxon>Lachnospiraceae</taxon>
        <taxon>Anaerostipes</taxon>
    </lineage>
</organism>
<gene>
    <name evidence="1" type="ORF">H8S22_06015</name>
</gene>
<comment type="caution">
    <text evidence="1">The sequence shown here is derived from an EMBL/GenBank/DDBJ whole genome shotgun (WGS) entry which is preliminary data.</text>
</comment>
<dbReference type="EMBL" id="JACOOS010000005">
    <property type="protein sequence ID" value="MBC5677175.1"/>
    <property type="molecule type" value="Genomic_DNA"/>
</dbReference>
<evidence type="ECO:0000313" key="1">
    <source>
        <dbReference type="EMBL" id="MBC5677175.1"/>
    </source>
</evidence>
<dbReference type="RefSeq" id="WP_024727349.1">
    <property type="nucleotide sequence ID" value="NZ_JACOOS010000005.1"/>
</dbReference>
<accession>A0ABR7FPM4</accession>
<keyword evidence="2" id="KW-1185">Reference proteome</keyword>
<proteinExistence type="predicted"/>
<protein>
    <submittedName>
        <fullName evidence="1">Uncharacterized protein</fullName>
    </submittedName>
</protein>
<name>A0ABR7FPM4_9FIRM</name>
<sequence>MENEHVSLEGEQVRMLMSCPMCGTDHLVILTLDQYQRFLDSRIKGMYIQTALPDVDPATRELLITGICPACFSIL</sequence>